<name>C1FP80_CLOBJ</name>
<accession>C1FP80</accession>
<dbReference type="PROSITE" id="PS50164">
    <property type="entry name" value="GIY_YIG"/>
    <property type="match status" value="1"/>
</dbReference>
<dbReference type="eggNOG" id="ENOG50325XI">
    <property type="taxonomic scope" value="Bacteria"/>
</dbReference>
<dbReference type="InterPro" id="IPR035901">
    <property type="entry name" value="GIY-YIG_endonuc_sf"/>
</dbReference>
<dbReference type="SUPFAM" id="SSF82771">
    <property type="entry name" value="GIY-YIG endonuclease"/>
    <property type="match status" value="1"/>
</dbReference>
<dbReference type="KEGG" id="cby:CLM_2069"/>
<dbReference type="Proteomes" id="UP000001374">
    <property type="component" value="Chromosome"/>
</dbReference>
<dbReference type="HOGENOM" id="CLU_117536_0_0_9"/>
<proteinExistence type="predicted"/>
<evidence type="ECO:0000259" key="1">
    <source>
        <dbReference type="PROSITE" id="PS50164"/>
    </source>
</evidence>
<dbReference type="AlphaFoldDB" id="C1FP80"/>
<dbReference type="CDD" id="cd10437">
    <property type="entry name" value="GIY-YIG_HE_I-TevI_like"/>
    <property type="match status" value="1"/>
</dbReference>
<dbReference type="Gene3D" id="3.40.1440.10">
    <property type="entry name" value="GIY-YIG endonuclease"/>
    <property type="match status" value="1"/>
</dbReference>
<feature type="domain" description="GIY-YIG" evidence="1">
    <location>
        <begin position="4"/>
        <end position="84"/>
    </location>
</feature>
<protein>
    <submittedName>
        <fullName evidence="2">GIY-YIG domain protein</fullName>
    </submittedName>
</protein>
<organism evidence="2 3">
    <name type="scientific">Clostridium botulinum (strain Kyoto / Type A2)</name>
    <dbReference type="NCBI Taxonomy" id="536232"/>
    <lineage>
        <taxon>Bacteria</taxon>
        <taxon>Bacillati</taxon>
        <taxon>Bacillota</taxon>
        <taxon>Clostridia</taxon>
        <taxon>Eubacteriales</taxon>
        <taxon>Clostridiaceae</taxon>
        <taxon>Clostridium</taxon>
    </lineage>
</organism>
<dbReference type="Pfam" id="PF01541">
    <property type="entry name" value="GIY-YIG"/>
    <property type="match status" value="1"/>
</dbReference>
<dbReference type="InterPro" id="IPR000305">
    <property type="entry name" value="GIY-YIG_endonuc"/>
</dbReference>
<reference evidence="2 3" key="1">
    <citation type="submission" date="2008-10" db="EMBL/GenBank/DDBJ databases">
        <title>Genome sequence of Clostridium botulinum A2 Kyoto.</title>
        <authorList>
            <person name="Shrivastava S."/>
            <person name="Brinkac L.M."/>
            <person name="Brown J.L."/>
            <person name="Bruce D."/>
            <person name="Detter C.C."/>
            <person name="Johnson E.A."/>
            <person name="Munk C.A."/>
            <person name="Smith L.A."/>
            <person name="Smith T.J."/>
            <person name="Sutton G."/>
            <person name="Brettin T.S."/>
        </authorList>
    </citation>
    <scope>NUCLEOTIDE SEQUENCE [LARGE SCALE GENOMIC DNA]</scope>
    <source>
        <strain evidence="3">Kyoto / Type A2</strain>
    </source>
</reference>
<sequence length="173" mass="20081">MKIKVIGIYGIEDVETGNIYVGQSTDIGKRWSNHDSFLKAGKHKYKKLQEAYNLDCKRIKYTILEECSREKLQEREEFWMEYVKKIDGWTLINKQPYGGVNKKVTDTSNMKKAQQGANNGNCKYDIEIIIEIKEMINMGLSNTEISKKTGINRNYISQIRTGQKWSCMNILPI</sequence>
<evidence type="ECO:0000313" key="3">
    <source>
        <dbReference type="Proteomes" id="UP000001374"/>
    </source>
</evidence>
<gene>
    <name evidence="2" type="ordered locus">CLM_2069</name>
</gene>
<evidence type="ECO:0000313" key="2">
    <source>
        <dbReference type="EMBL" id="ACO85614.1"/>
    </source>
</evidence>
<dbReference type="EMBL" id="CP001581">
    <property type="protein sequence ID" value="ACO85614.1"/>
    <property type="molecule type" value="Genomic_DNA"/>
</dbReference>
<dbReference type="RefSeq" id="WP_012704854.1">
    <property type="nucleotide sequence ID" value="NC_012563.1"/>
</dbReference>